<evidence type="ECO:0000256" key="14">
    <source>
        <dbReference type="ARBA" id="ARBA00023180"/>
    </source>
</evidence>
<evidence type="ECO:0000256" key="6">
    <source>
        <dbReference type="ARBA" id="ARBA00022553"/>
    </source>
</evidence>
<name>A0A7M5X7Q8_9CNID</name>
<keyword evidence="15" id="KW-0739">Sodium transport</keyword>
<feature type="transmembrane region" description="Helical" evidence="19">
    <location>
        <begin position="190"/>
        <end position="216"/>
    </location>
</feature>
<dbReference type="FunFam" id="1.20.1740.10:FF:000022">
    <property type="entry name" value="Bumetanide-sensitive na-k-cl cotransport protein"/>
    <property type="match status" value="1"/>
</dbReference>
<evidence type="ECO:0000256" key="5">
    <source>
        <dbReference type="ARBA" id="ARBA00022538"/>
    </source>
</evidence>
<feature type="transmembrane region" description="Helical" evidence="19">
    <location>
        <begin position="542"/>
        <end position="563"/>
    </location>
</feature>
<evidence type="ECO:0000259" key="22">
    <source>
        <dbReference type="Pfam" id="PF08403"/>
    </source>
</evidence>
<dbReference type="GeneID" id="136803303"/>
<keyword evidence="7 19" id="KW-0812">Transmembrane</keyword>
<protein>
    <submittedName>
        <fullName evidence="23">Uncharacterized protein</fullName>
    </submittedName>
</protein>
<dbReference type="InterPro" id="IPR004842">
    <property type="entry name" value="SLC12A_fam"/>
</dbReference>
<feature type="transmembrane region" description="Helical" evidence="19">
    <location>
        <begin position="158"/>
        <end position="178"/>
    </location>
</feature>
<feature type="transmembrane region" description="Helical" evidence="19">
    <location>
        <begin position="569"/>
        <end position="589"/>
    </location>
</feature>
<feature type="transmembrane region" description="Helical" evidence="19">
    <location>
        <begin position="311"/>
        <end position="332"/>
    </location>
</feature>
<feature type="domain" description="SLC12A transporter C-terminal" evidence="21">
    <location>
        <begin position="689"/>
        <end position="1075"/>
    </location>
</feature>
<evidence type="ECO:0000259" key="20">
    <source>
        <dbReference type="Pfam" id="PF00324"/>
    </source>
</evidence>
<keyword evidence="3" id="KW-0813">Transport</keyword>
<evidence type="ECO:0000256" key="1">
    <source>
        <dbReference type="ARBA" id="ARBA00004651"/>
    </source>
</evidence>
<dbReference type="GO" id="GO:0005886">
    <property type="term" value="C:plasma membrane"/>
    <property type="evidence" value="ECO:0007669"/>
    <property type="project" value="UniProtKB-SubCell"/>
</dbReference>
<keyword evidence="14" id="KW-0325">Glycoprotein</keyword>
<feature type="transmembrane region" description="Helical" evidence="19">
    <location>
        <begin position="237"/>
        <end position="258"/>
    </location>
</feature>
<evidence type="ECO:0000256" key="18">
    <source>
        <dbReference type="SAM" id="MobiDB-lite"/>
    </source>
</evidence>
<dbReference type="GO" id="GO:0008511">
    <property type="term" value="F:sodium:potassium:chloride symporter activity"/>
    <property type="evidence" value="ECO:0007669"/>
    <property type="project" value="TreeGrafter"/>
</dbReference>
<evidence type="ECO:0000256" key="13">
    <source>
        <dbReference type="ARBA" id="ARBA00023136"/>
    </source>
</evidence>
<dbReference type="RefSeq" id="XP_066916127.1">
    <property type="nucleotide sequence ID" value="XM_067060026.1"/>
</dbReference>
<dbReference type="PANTHER" id="PTHR11827:SF103">
    <property type="entry name" value="SODIUM CHLORIDE COTRANSPORTER 69, ISOFORM E"/>
    <property type="match status" value="1"/>
</dbReference>
<keyword evidence="12" id="KW-0406">Ion transport</keyword>
<keyword evidence="5" id="KW-0633">Potassium transport</keyword>
<evidence type="ECO:0000313" key="24">
    <source>
        <dbReference type="Proteomes" id="UP000594262"/>
    </source>
</evidence>
<feature type="transmembrane region" description="Helical" evidence="19">
    <location>
        <begin position="368"/>
        <end position="390"/>
    </location>
</feature>
<evidence type="ECO:0000256" key="17">
    <source>
        <dbReference type="ARBA" id="ARBA00048452"/>
    </source>
</evidence>
<feature type="region of interest" description="Disordered" evidence="18">
    <location>
        <begin position="1"/>
        <end position="53"/>
    </location>
</feature>
<dbReference type="OrthoDB" id="2020542at2759"/>
<accession>A0A7M5X7Q8</accession>
<dbReference type="AlphaFoldDB" id="A0A7M5X7Q8"/>
<evidence type="ECO:0000256" key="7">
    <source>
        <dbReference type="ARBA" id="ARBA00022692"/>
    </source>
</evidence>
<organism evidence="23 24">
    <name type="scientific">Clytia hemisphaerica</name>
    <dbReference type="NCBI Taxonomy" id="252671"/>
    <lineage>
        <taxon>Eukaryota</taxon>
        <taxon>Metazoa</taxon>
        <taxon>Cnidaria</taxon>
        <taxon>Hydrozoa</taxon>
        <taxon>Hydroidolina</taxon>
        <taxon>Leptothecata</taxon>
        <taxon>Obeliida</taxon>
        <taxon>Clytiidae</taxon>
        <taxon>Clytia</taxon>
    </lineage>
</organism>
<feature type="region of interest" description="Disordered" evidence="18">
    <location>
        <begin position="845"/>
        <end position="896"/>
    </location>
</feature>
<keyword evidence="9" id="KW-0630">Potassium</keyword>
<dbReference type="InterPro" id="IPR018491">
    <property type="entry name" value="SLC12_C"/>
</dbReference>
<dbReference type="Proteomes" id="UP000594262">
    <property type="component" value="Unplaced"/>
</dbReference>
<evidence type="ECO:0000256" key="12">
    <source>
        <dbReference type="ARBA" id="ARBA00023065"/>
    </source>
</evidence>
<dbReference type="PANTHER" id="PTHR11827">
    <property type="entry name" value="SOLUTE CARRIER FAMILY 12, CATION COTRANSPORTERS"/>
    <property type="match status" value="1"/>
</dbReference>
<evidence type="ECO:0000256" key="15">
    <source>
        <dbReference type="ARBA" id="ARBA00023201"/>
    </source>
</evidence>
<evidence type="ECO:0000259" key="21">
    <source>
        <dbReference type="Pfam" id="PF03522"/>
    </source>
</evidence>
<proteinExistence type="inferred from homology"/>
<reference evidence="23" key="1">
    <citation type="submission" date="2021-01" db="UniProtKB">
        <authorList>
            <consortium name="EnsemblMetazoa"/>
        </authorList>
    </citation>
    <scope>IDENTIFICATION</scope>
</reference>
<dbReference type="Pfam" id="PF08403">
    <property type="entry name" value="AA_permease_N"/>
    <property type="match status" value="1"/>
</dbReference>
<comment type="subcellular location">
    <subcellularLocation>
        <location evidence="1">Cell membrane</location>
        <topology evidence="1">Multi-pass membrane protein</topology>
    </subcellularLocation>
</comment>
<evidence type="ECO:0000256" key="3">
    <source>
        <dbReference type="ARBA" id="ARBA00022448"/>
    </source>
</evidence>
<feature type="domain" description="Amino acid permease N-terminal" evidence="22">
    <location>
        <begin position="80"/>
        <end position="134"/>
    </location>
</feature>
<dbReference type="InterPro" id="IPR004841">
    <property type="entry name" value="AA-permease/SLC12A_dom"/>
</dbReference>
<dbReference type="InterPro" id="IPR013612">
    <property type="entry name" value="AA_permease_N"/>
</dbReference>
<comment type="similarity">
    <text evidence="2">Belongs to the SLC12A transporter family.</text>
</comment>
<keyword evidence="13 19" id="KW-0472">Membrane</keyword>
<keyword evidence="24" id="KW-1185">Reference proteome</keyword>
<dbReference type="GO" id="GO:0006884">
    <property type="term" value="P:cell volume homeostasis"/>
    <property type="evidence" value="ECO:0007669"/>
    <property type="project" value="TreeGrafter"/>
</dbReference>
<dbReference type="EnsemblMetazoa" id="CLYHEMT018707.1">
    <property type="protein sequence ID" value="CLYHEMP018707.1"/>
    <property type="gene ID" value="CLYHEMG018707"/>
</dbReference>
<evidence type="ECO:0000256" key="9">
    <source>
        <dbReference type="ARBA" id="ARBA00022958"/>
    </source>
</evidence>
<feature type="transmembrane region" description="Helical" evidence="19">
    <location>
        <begin position="601"/>
        <end position="634"/>
    </location>
</feature>
<dbReference type="PRINTS" id="PR01207">
    <property type="entry name" value="NAKCLTRNSPRT"/>
</dbReference>
<evidence type="ECO:0000256" key="2">
    <source>
        <dbReference type="ARBA" id="ARBA00010593"/>
    </source>
</evidence>
<evidence type="ECO:0000313" key="23">
    <source>
        <dbReference type="EnsemblMetazoa" id="CLYHEMP018707.1"/>
    </source>
</evidence>
<dbReference type="Gene3D" id="1.20.1740.10">
    <property type="entry name" value="Amino acid/polyamine transporter I"/>
    <property type="match status" value="1"/>
</dbReference>
<dbReference type="GO" id="GO:0055075">
    <property type="term" value="P:potassium ion homeostasis"/>
    <property type="evidence" value="ECO:0007669"/>
    <property type="project" value="TreeGrafter"/>
</dbReference>
<evidence type="ECO:0000256" key="8">
    <source>
        <dbReference type="ARBA" id="ARBA00022847"/>
    </source>
</evidence>
<dbReference type="Pfam" id="PF03522">
    <property type="entry name" value="SLC12"/>
    <property type="match status" value="1"/>
</dbReference>
<feature type="transmembrane region" description="Helical" evidence="19">
    <location>
        <begin position="284"/>
        <end position="304"/>
    </location>
</feature>
<feature type="domain" description="Amino acid permease/ SLC12A" evidence="20">
    <location>
        <begin position="163"/>
        <end position="680"/>
    </location>
</feature>
<dbReference type="GO" id="GO:1990573">
    <property type="term" value="P:potassium ion import across plasma membrane"/>
    <property type="evidence" value="ECO:0007669"/>
    <property type="project" value="TreeGrafter"/>
</dbReference>
<keyword evidence="8" id="KW-0769">Symport</keyword>
<feature type="transmembrane region" description="Helical" evidence="19">
    <location>
        <begin position="486"/>
        <end position="509"/>
    </location>
</feature>
<keyword evidence="11" id="KW-0915">Sodium</keyword>
<evidence type="ECO:0000256" key="11">
    <source>
        <dbReference type="ARBA" id="ARBA00023053"/>
    </source>
</evidence>
<dbReference type="Pfam" id="PF00324">
    <property type="entry name" value="AA_permease"/>
    <property type="match status" value="1"/>
</dbReference>
<dbReference type="GO" id="GO:0055064">
    <property type="term" value="P:chloride ion homeostasis"/>
    <property type="evidence" value="ECO:0007669"/>
    <property type="project" value="TreeGrafter"/>
</dbReference>
<keyword evidence="16" id="KW-0868">Chloride</keyword>
<feature type="transmembrane region" description="Helical" evidence="19">
    <location>
        <begin position="402"/>
        <end position="421"/>
    </location>
</feature>
<evidence type="ECO:0000256" key="16">
    <source>
        <dbReference type="ARBA" id="ARBA00023214"/>
    </source>
</evidence>
<keyword evidence="6" id="KW-0597">Phosphoprotein</keyword>
<sequence>MGDHIPNNDSDMVELKTIGSTPSSPQSPSSNGNLLHPKAANSPPPLKTTGAGKHARFNIEKVDSPTTTEANTAHNQNTIHDMDTIGYATHEAVPLTMFYRNEASVPGHAKTRPTLEELHKGFDELDEIEAEDGSPPKEKERLIEEGSKVIPRGGSLKFGWFKGVLVPCLLNIWGVILYLRLPLLTGQSGILLITAIILLSACVTTITTLSMSAICTNGEVKGGGAYYLISRALGPEFGGSIGIIFSLANAVGVALYVVGFGETVQQLMQNNGLTMVDKYNDVRIIGVIVVCVLLGVTLIGLDWVIKTQLGLLLILILSMINYVVGCFSGSVLTDLDEQKLQGFTSFSTQTFKDNLFPEFRSGVEGGSFFASFSIFFPAATGILAGVNISGDLKDPGYAIPKGTFTAIVLTTAVYIALAWMIGASTMKDAAGALAPVLAAANGTQNSNNQTVTAVGNTTDSRGLDWCVPNCDYGLLNDVQAMERFSLVGHLVLAGIFAATLSSALASLVGSPKTFQAVCRDGIFKGLGFFGKGSGPNDEPRRAYVLTFLISTGFILIGELNVIAPIISNFFLMSYALINYSVFAASLGRSPGWRPSFKYYNMWLSLLGCFLCIGIMFLINWWAALVTIVIIMTLYKYVDYKKPEINWGSSGQAHTYIKALKLAHSLNRTDEHVKNFRPQCLVLTGAPSSRPNLTLLVSHLTRHVGLMICGQVIVKADGIADTSTVNQEKFLRQKKLKGFVSVTAAPSLRLGAQALMQCSGLGKLRPNIVVIGYKNDWQTDDMEKVNGYINILHDAFEGKLSVALLRTPQKAKGGFLDEEYDDDEYDEELEMNMNSFRNEAAMNPPIVLDYDNENDDEGDRSALESQAPTPNIKRSSTRKKKDSGTPNMNGDREQRSDTILTMDENVTGHIDVWWLYDDGGLTILLPYLLSRNKKYKGCSLRVLTPTSDKKLKSNQVRMASLLKKFRITFSGIVEVVGINSKPASQSIEKFRQTRIKDELSENEPLDKKTLRQIRLGELVREHSRNSKLVVLTMPIPRKSVVSNLMYMSWLETISEDLDAEMLFVRGNQTSVLTFYS</sequence>
<keyword evidence="10 19" id="KW-1133">Transmembrane helix</keyword>
<feature type="compositionally biased region" description="Low complexity" evidence="18">
    <location>
        <begin position="20"/>
        <end position="30"/>
    </location>
</feature>
<evidence type="ECO:0000256" key="19">
    <source>
        <dbReference type="SAM" id="Phobius"/>
    </source>
</evidence>
<dbReference type="GO" id="GO:0055078">
    <property type="term" value="P:sodium ion homeostasis"/>
    <property type="evidence" value="ECO:0007669"/>
    <property type="project" value="TreeGrafter"/>
</dbReference>
<dbReference type="NCBIfam" id="TIGR00930">
    <property type="entry name" value="2a30"/>
    <property type="match status" value="1"/>
</dbReference>
<evidence type="ECO:0000256" key="10">
    <source>
        <dbReference type="ARBA" id="ARBA00022989"/>
    </source>
</evidence>
<comment type="catalytic activity">
    <reaction evidence="17">
        <text>K(+)(out) + 2 chloride(out) + Na(+)(out) = K(+)(in) + 2 chloride(in) + Na(+)(in)</text>
        <dbReference type="Rhea" id="RHEA:72395"/>
        <dbReference type="ChEBI" id="CHEBI:17996"/>
        <dbReference type="ChEBI" id="CHEBI:29101"/>
        <dbReference type="ChEBI" id="CHEBI:29103"/>
    </reaction>
    <physiologicalReaction direction="left-to-right" evidence="17">
        <dbReference type="Rhea" id="RHEA:72396"/>
    </physiologicalReaction>
</comment>
<dbReference type="InterPro" id="IPR002443">
    <property type="entry name" value="SLC12A1/SLC12A2"/>
</dbReference>
<keyword evidence="4" id="KW-1003">Cell membrane</keyword>
<evidence type="ECO:0000256" key="4">
    <source>
        <dbReference type="ARBA" id="ARBA00022475"/>
    </source>
</evidence>
<feature type="compositionally biased region" description="Polar residues" evidence="18">
    <location>
        <begin position="862"/>
        <end position="873"/>
    </location>
</feature>